<reference evidence="2" key="1">
    <citation type="journal article" date="2012" name="Mol. Plant Microbe Interact.">
        <title>A highly conserved effector in Fusarium oxysporum is required for full virulence on Arabidopsis.</title>
        <authorList>
            <person name="Thatcher L.F."/>
            <person name="Gardiner D.M."/>
            <person name="Kazan K."/>
            <person name="Manners J."/>
        </authorList>
    </citation>
    <scope>NUCLEOTIDE SEQUENCE [LARGE SCALE GENOMIC DNA]</scope>
    <source>
        <strain evidence="2">Fo5176</strain>
    </source>
</reference>
<dbReference type="Gene3D" id="1.25.40.20">
    <property type="entry name" value="Ankyrin repeat-containing domain"/>
    <property type="match status" value="1"/>
</dbReference>
<dbReference type="InterPro" id="IPR031348">
    <property type="entry name" value="PigL_N"/>
</dbReference>
<dbReference type="EMBL" id="AFQF01001366">
    <property type="protein sequence ID" value="EGU85288.1"/>
    <property type="molecule type" value="Genomic_DNA"/>
</dbReference>
<dbReference type="OrthoDB" id="539213at2759"/>
<proteinExistence type="predicted"/>
<evidence type="ECO:0000259" key="1">
    <source>
        <dbReference type="Pfam" id="PF17111"/>
    </source>
</evidence>
<dbReference type="SUPFAM" id="SSF48403">
    <property type="entry name" value="Ankyrin repeat"/>
    <property type="match status" value="1"/>
</dbReference>
<dbReference type="AlphaFoldDB" id="F9FCS6"/>
<protein>
    <recommendedName>
        <fullName evidence="1">Azaphilone pigments biosynthesis cluster protein L N-terminal domain-containing protein</fullName>
    </recommendedName>
</protein>
<sequence length="813" mass="92658">MENCLKSLVSVISDKMEVIGASASILTFVTVAFSVTKSIHEALSAIQDGPQIIRFLTDEIAQLQSILQRLKQVSFVSIDDIDKVQLDGLAKKCKDDLAALDSQLKSLDVSAPDGRRGRLWRKLKLCFSEKDLDQIRHVVRGHVEHLTVRLNLIQVQQLSLTATRSTQILSALQQLIAERQTNNAATMTTGELLSPTSVRVTEVDVEEMDCSPDITLDESINRLMRLLEKKPCVVESDDSEELLEDLENLLEWIRKDAEPAESERTCQNCRQDISKELRLMTNIILSAPTMIINQSGAARLSGPKDEQLLISQERKQKTIETDVGVMTVTAARRRRKPARQIGNEQSKNESGRDFLAKLTYTSWSSKKMLILSVKQGQFWFNSFMNMLPCFTVCNILPRNSVVFDTARNGSVQELLQLIEGGKANIHDHDTYGWSLLHHSVGNLPVLKFLIEQGLDVDEVASRPDIEDQTYTPEHYEALLYAGADITLQVRGPATAIQWIANNDNEVSCLRMEQTLYISPFAYADSSDTRNQDLIPRVCVESYISLSSEPYQARRQIHYLLKKGYDINSFLQGKTGLHHLMAKNCLWLEYIPEYMDLLMFVIENDGDVWAVDDDGYLAAHYAYNITCEADYLFCPSAKGDLWDAALSYFGYDILRVRKYHPRKARYTSGYTRQDFEKLWQGREGDCPYWDDQPWPSSRQNTRYPFQQPGRSNLCRVCEICAMEPECFRCGVCLSSFEFFCEDDNHQHDRFCPREQVAVWELQKDDDEFYWELLPFSDSESDYDVTSSEDSDDGGIQLQDGLEEAFSNASVEEVL</sequence>
<dbReference type="Pfam" id="PF17111">
    <property type="entry name" value="PigL_N"/>
    <property type="match status" value="1"/>
</dbReference>
<dbReference type="InterPro" id="IPR036770">
    <property type="entry name" value="Ankyrin_rpt-contain_sf"/>
</dbReference>
<organism evidence="2">
    <name type="scientific">Fusarium oxysporum (strain Fo5176)</name>
    <name type="common">Fusarium vascular wilt</name>
    <dbReference type="NCBI Taxonomy" id="660025"/>
    <lineage>
        <taxon>Eukaryota</taxon>
        <taxon>Fungi</taxon>
        <taxon>Dikarya</taxon>
        <taxon>Ascomycota</taxon>
        <taxon>Pezizomycotina</taxon>
        <taxon>Sordariomycetes</taxon>
        <taxon>Hypocreomycetidae</taxon>
        <taxon>Hypocreales</taxon>
        <taxon>Nectriaceae</taxon>
        <taxon>Fusarium</taxon>
        <taxon>Fusarium oxysporum species complex</taxon>
    </lineage>
</organism>
<evidence type="ECO:0000313" key="2">
    <source>
        <dbReference type="EMBL" id="EGU85288.1"/>
    </source>
</evidence>
<gene>
    <name evidence="2" type="ORF">FOXB_04204</name>
</gene>
<name>F9FCS6_FUSOF</name>
<comment type="caution">
    <text evidence="2">The sequence shown here is derived from an EMBL/GenBank/DDBJ whole genome shotgun (WGS) entry which is preliminary data.</text>
</comment>
<dbReference type="STRING" id="660025.F9FCS6"/>
<accession>F9FCS6</accession>
<feature type="domain" description="Azaphilone pigments biosynthesis cluster protein L N-terminal" evidence="1">
    <location>
        <begin position="16"/>
        <end position="180"/>
    </location>
</feature>